<dbReference type="EMBL" id="JAUIZM010000004">
    <property type="protein sequence ID" value="KAK1390595.1"/>
    <property type="molecule type" value="Genomic_DNA"/>
</dbReference>
<evidence type="ECO:0000313" key="2">
    <source>
        <dbReference type="EMBL" id="KAK1390595.1"/>
    </source>
</evidence>
<feature type="compositionally biased region" description="Low complexity" evidence="1">
    <location>
        <begin position="1431"/>
        <end position="1441"/>
    </location>
</feature>
<evidence type="ECO:0000313" key="3">
    <source>
        <dbReference type="Proteomes" id="UP001237642"/>
    </source>
</evidence>
<feature type="region of interest" description="Disordered" evidence="1">
    <location>
        <begin position="1148"/>
        <end position="1213"/>
    </location>
</feature>
<feature type="compositionally biased region" description="Low complexity" evidence="1">
    <location>
        <begin position="1173"/>
        <end position="1192"/>
    </location>
</feature>
<feature type="compositionally biased region" description="Polar residues" evidence="1">
    <location>
        <begin position="875"/>
        <end position="893"/>
    </location>
</feature>
<feature type="compositionally biased region" description="Gly residues" evidence="1">
    <location>
        <begin position="177"/>
        <end position="189"/>
    </location>
</feature>
<feature type="region of interest" description="Disordered" evidence="1">
    <location>
        <begin position="1"/>
        <end position="114"/>
    </location>
</feature>
<feature type="compositionally biased region" description="Polar residues" evidence="1">
    <location>
        <begin position="1195"/>
        <end position="1213"/>
    </location>
</feature>
<feature type="compositionally biased region" description="Polar residues" evidence="1">
    <location>
        <begin position="1269"/>
        <end position="1296"/>
    </location>
</feature>
<proteinExistence type="predicted"/>
<feature type="compositionally biased region" description="Acidic residues" evidence="1">
    <location>
        <begin position="76"/>
        <end position="96"/>
    </location>
</feature>
<name>A0AAD8IV11_9APIA</name>
<feature type="region of interest" description="Disordered" evidence="1">
    <location>
        <begin position="165"/>
        <end position="202"/>
    </location>
</feature>
<organism evidence="2 3">
    <name type="scientific">Heracleum sosnowskyi</name>
    <dbReference type="NCBI Taxonomy" id="360622"/>
    <lineage>
        <taxon>Eukaryota</taxon>
        <taxon>Viridiplantae</taxon>
        <taxon>Streptophyta</taxon>
        <taxon>Embryophyta</taxon>
        <taxon>Tracheophyta</taxon>
        <taxon>Spermatophyta</taxon>
        <taxon>Magnoliopsida</taxon>
        <taxon>eudicotyledons</taxon>
        <taxon>Gunneridae</taxon>
        <taxon>Pentapetalae</taxon>
        <taxon>asterids</taxon>
        <taxon>campanulids</taxon>
        <taxon>Apiales</taxon>
        <taxon>Apiaceae</taxon>
        <taxon>Apioideae</taxon>
        <taxon>apioid superclade</taxon>
        <taxon>Tordylieae</taxon>
        <taxon>Tordyliinae</taxon>
        <taxon>Heracleum</taxon>
    </lineage>
</organism>
<comment type="caution">
    <text evidence="2">The sequence shown here is derived from an EMBL/GenBank/DDBJ whole genome shotgun (WGS) entry which is preliminary data.</text>
</comment>
<feature type="region of interest" description="Disordered" evidence="1">
    <location>
        <begin position="214"/>
        <end position="262"/>
    </location>
</feature>
<dbReference type="InterPro" id="IPR039317">
    <property type="entry name" value="TIC"/>
</dbReference>
<feature type="compositionally biased region" description="Low complexity" evidence="1">
    <location>
        <begin position="283"/>
        <end position="323"/>
    </location>
</feature>
<sequence>MDRISESRRAGASNGLSRRRHRTSSFRDSPDDEAEPGRLRERGVKKERERDRERERERSRSSKRRRADKLMNAGDESSEEEEEESVNDEDDDDDEVNFSRMLPPLPSNYNNNHHINNSVHSHVLNLNRKSLLPESGKVFKAAVWKASSHAVAGDEMIGVSVPRKARTASTKRSHDWIGGGGGGGGGGGEQMNHRQASSSPVRGGIVMSKEVVRDAAPLSPPSSSNVLLKKKIKPTGVKLRPQPRSSTTSKSSSSNNNNNNPEELEIEIAEVLYGLMTQSQAPSKNDSLSKNELNSNKSSSEAKSRASSPVSNSSSAAPVTAVAPKRKKARRLVDNNLVGSSSTRSNPTMKVEIDQTPRSEVCPPNLERNFGSAAENGESANSGESRDAVSTTKEEINSIKKDSPSVKLKGDPKVMIVTSMATSTNVIKEASANENKREENSKIDLMAPLPQLRSSPEKDRAVSFMSDRDRIVFDMEKMRETSKAKETVKVGISKEDTVIQSDEKGAKTIIEDVEFQKSLISKERNIDLHFDLEKPGMDTVNNPQNDHVVQAQVQYSKANPTFKEEQLRSAQSISLPLPMSVASWPGGIPPPNGYMTPLKGVVSVEGGTMPSAPVQPLFSQPRPKRCATHCHIARNIHYYQQLMKMNPFWPAPSGTASIFGAKPANVNVMPPTELHGNSSGRSLNSMQDKGHSLAIFPGNAVKENFAQPASIADAGHGKQQILLHQALPPIPPNNMMHGPAFIFPFNQQQAAVVAASGRPASAKSPTTTGSLPCSGAPNLTTVTASASAPANASAFGFNYPNMSANETQYLVLQNSTYPFPIPATGAPQNFRGHAQPMPMFNGSFYPSQIIHPLQLQQQQAPTSQQQQKIQQTHQNTSSGPTSSQKHLQSQQHRPQGIAINGGGTGNGVLQNFAAPKSRSSQHTQQDQNQNQHITPSQARQLESEVGGEDSPSTADSRGSRAPVNVYNQNFAMPIHPQNFALMSSSAASAGATGASGGNQNDKNQTLHQHPGFKSGAESLPSQAFAMSFGPMIGTTSASGIDLSSMSQNHAILQSLPEATRQSYHQVMQAAATAQAVQQKKNSRLPEDGKVCGAVSINVDEERKVITGKGPALSGGQSISFSRPDFADASESATPKDSASNSIARMLNLAPGSTHMPNGINLGGNSNSHRHAQLQHQQQLIQMHNQQQQQLAANVTARSKTPTSNGIASSEHLTSSSVASKFPNSISAFPPNFVQSSNNNSPTQSSQWKSSNRNHTSQVQSSLVSSTSSPKNHQQQQTRNLQNHTQISFGTNQKSSASQGQQHPNSSQSPSPPVAVGSPTHSSLSKGASSSPRTNTAPTNKTGPSTLSSQQPKNSTSVPSQKSSPAGGRNVPLVLGNPHSASQSATTKTQFQMQQLQQQQRHQQQFQQQLSKQTLQQALFFSNPYFQGQPPSSASSNTSAASGYNLQRRHSEQPQGSSPSTSGMLSMCPPATQCTTSTTDPAKAAAAAAAVAAAASNMKGGGGFSSQGIFHSAQFGVQSGNSHQLLPVGFSYGPAAVQVKPAEQKQPPEQKQPAA</sequence>
<feature type="region of interest" description="Disordered" evidence="1">
    <location>
        <begin position="988"/>
        <end position="1017"/>
    </location>
</feature>
<keyword evidence="3" id="KW-1185">Reference proteome</keyword>
<feature type="compositionally biased region" description="Low complexity" evidence="1">
    <location>
        <begin position="245"/>
        <end position="260"/>
    </location>
</feature>
<feature type="compositionally biased region" description="Polar residues" evidence="1">
    <location>
        <begin position="1452"/>
        <end position="1463"/>
    </location>
</feature>
<feature type="compositionally biased region" description="Low complexity" evidence="1">
    <location>
        <begin position="1297"/>
        <end position="1308"/>
    </location>
</feature>
<reference evidence="2" key="1">
    <citation type="submission" date="2023-02" db="EMBL/GenBank/DDBJ databases">
        <title>Genome of toxic invasive species Heracleum sosnowskyi carries increased number of genes despite the absence of recent whole-genome duplications.</title>
        <authorList>
            <person name="Schelkunov M."/>
            <person name="Shtratnikova V."/>
            <person name="Makarenko M."/>
            <person name="Klepikova A."/>
            <person name="Omelchenko D."/>
            <person name="Novikova G."/>
            <person name="Obukhova E."/>
            <person name="Bogdanov V."/>
            <person name="Penin A."/>
            <person name="Logacheva M."/>
        </authorList>
    </citation>
    <scope>NUCLEOTIDE SEQUENCE</scope>
    <source>
        <strain evidence="2">Hsosn_3</strain>
        <tissue evidence="2">Leaf</tissue>
    </source>
</reference>
<feature type="compositionally biased region" description="Low complexity" evidence="1">
    <location>
        <begin position="1234"/>
        <end position="1246"/>
    </location>
</feature>
<feature type="region of interest" description="Disordered" evidence="1">
    <location>
        <begin position="854"/>
        <end position="961"/>
    </location>
</feature>
<gene>
    <name evidence="2" type="ORF">POM88_018773</name>
</gene>
<evidence type="ECO:0000256" key="1">
    <source>
        <dbReference type="SAM" id="MobiDB-lite"/>
    </source>
</evidence>
<protein>
    <submittedName>
        <fullName evidence="2">Time for coffee</fullName>
    </submittedName>
</protein>
<feature type="region of interest" description="Disordered" evidence="1">
    <location>
        <begin position="280"/>
        <end position="405"/>
    </location>
</feature>
<accession>A0AAD8IV11</accession>
<feature type="compositionally biased region" description="Polar residues" evidence="1">
    <location>
        <begin position="1378"/>
        <end position="1388"/>
    </location>
</feature>
<feature type="compositionally biased region" description="Polar residues" evidence="1">
    <location>
        <begin position="998"/>
        <end position="1007"/>
    </location>
</feature>
<feature type="compositionally biased region" description="Low complexity" evidence="1">
    <location>
        <begin position="1255"/>
        <end position="1268"/>
    </location>
</feature>
<feature type="compositionally biased region" description="Basic and acidic residues" evidence="1">
    <location>
        <begin position="35"/>
        <end position="60"/>
    </location>
</feature>
<dbReference type="GO" id="GO:0005634">
    <property type="term" value="C:nucleus"/>
    <property type="evidence" value="ECO:0007669"/>
    <property type="project" value="TreeGrafter"/>
</dbReference>
<feature type="region of interest" description="Disordered" evidence="1">
    <location>
        <begin position="1422"/>
        <end position="1477"/>
    </location>
</feature>
<feature type="compositionally biased region" description="Polar residues" evidence="1">
    <location>
        <begin position="337"/>
        <end position="348"/>
    </location>
</feature>
<feature type="compositionally biased region" description="Low complexity" evidence="1">
    <location>
        <begin position="921"/>
        <end position="932"/>
    </location>
</feature>
<feature type="region of interest" description="Disordered" evidence="1">
    <location>
        <begin position="1229"/>
        <end position="1396"/>
    </location>
</feature>
<feature type="compositionally biased region" description="Low complexity" evidence="1">
    <location>
        <begin position="854"/>
        <end position="874"/>
    </location>
</feature>
<feature type="compositionally biased region" description="Basic and acidic residues" evidence="1">
    <location>
        <begin position="384"/>
        <end position="405"/>
    </location>
</feature>
<dbReference type="PANTHER" id="PTHR34798:SF2">
    <property type="entry name" value="PROTEIN TIME FOR COFFEE"/>
    <property type="match status" value="1"/>
</dbReference>
<dbReference type="Proteomes" id="UP001237642">
    <property type="component" value="Unassembled WGS sequence"/>
</dbReference>
<dbReference type="GO" id="GO:0042752">
    <property type="term" value="P:regulation of circadian rhythm"/>
    <property type="evidence" value="ECO:0007669"/>
    <property type="project" value="InterPro"/>
</dbReference>
<feature type="compositionally biased region" description="Polar residues" evidence="1">
    <location>
        <begin position="1318"/>
        <end position="1363"/>
    </location>
</feature>
<reference evidence="2" key="2">
    <citation type="submission" date="2023-05" db="EMBL/GenBank/DDBJ databases">
        <authorList>
            <person name="Schelkunov M.I."/>
        </authorList>
    </citation>
    <scope>NUCLEOTIDE SEQUENCE</scope>
    <source>
        <strain evidence="2">Hsosn_3</strain>
        <tissue evidence="2">Leaf</tissue>
    </source>
</reference>
<dbReference type="PANTHER" id="PTHR34798">
    <property type="entry name" value="PROTEIN TIME FOR COFFEE"/>
    <property type="match status" value="1"/>
</dbReference>